<organism evidence="9 10">
    <name type="scientific">Suttonella ornithocola</name>
    <dbReference type="NCBI Taxonomy" id="279832"/>
    <lineage>
        <taxon>Bacteria</taxon>
        <taxon>Pseudomonadati</taxon>
        <taxon>Pseudomonadota</taxon>
        <taxon>Gammaproteobacteria</taxon>
        <taxon>Cardiobacteriales</taxon>
        <taxon>Cardiobacteriaceae</taxon>
        <taxon>Suttonella</taxon>
    </lineage>
</organism>
<dbReference type="PANTHER" id="PTHR32060">
    <property type="entry name" value="TAIL-SPECIFIC PROTEASE"/>
    <property type="match status" value="1"/>
</dbReference>
<dbReference type="AlphaFoldDB" id="A0A380MXS4"/>
<evidence type="ECO:0000256" key="1">
    <source>
        <dbReference type="ARBA" id="ARBA00009179"/>
    </source>
</evidence>
<evidence type="ECO:0000256" key="5">
    <source>
        <dbReference type="RuleBase" id="RU004404"/>
    </source>
</evidence>
<evidence type="ECO:0000256" key="7">
    <source>
        <dbReference type="SAM" id="SignalP"/>
    </source>
</evidence>
<dbReference type="CDD" id="cd07560">
    <property type="entry name" value="Peptidase_S41_CPP"/>
    <property type="match status" value="1"/>
</dbReference>
<dbReference type="Proteomes" id="UP000254601">
    <property type="component" value="Unassembled WGS sequence"/>
</dbReference>
<name>A0A380MXS4_9GAMM</name>
<dbReference type="FunFam" id="3.90.226.10:FF:000090">
    <property type="entry name" value="Tail-specific protease"/>
    <property type="match status" value="1"/>
</dbReference>
<dbReference type="NCBIfam" id="TIGR00225">
    <property type="entry name" value="prc"/>
    <property type="match status" value="1"/>
</dbReference>
<evidence type="ECO:0000256" key="2">
    <source>
        <dbReference type="ARBA" id="ARBA00022670"/>
    </source>
</evidence>
<dbReference type="InterPro" id="IPR005151">
    <property type="entry name" value="Tail-specific_protease"/>
</dbReference>
<dbReference type="InterPro" id="IPR004447">
    <property type="entry name" value="Peptidase_S41A"/>
</dbReference>
<evidence type="ECO:0000256" key="3">
    <source>
        <dbReference type="ARBA" id="ARBA00022801"/>
    </source>
</evidence>
<dbReference type="Gene3D" id="2.30.42.10">
    <property type="match status" value="1"/>
</dbReference>
<dbReference type="GO" id="GO:0030288">
    <property type="term" value="C:outer membrane-bounded periplasmic space"/>
    <property type="evidence" value="ECO:0007669"/>
    <property type="project" value="TreeGrafter"/>
</dbReference>
<evidence type="ECO:0000259" key="8">
    <source>
        <dbReference type="PROSITE" id="PS50106"/>
    </source>
</evidence>
<dbReference type="Pfam" id="PF17804">
    <property type="entry name" value="TSP_NTD"/>
    <property type="match status" value="1"/>
</dbReference>
<dbReference type="EMBL" id="UHIC01000001">
    <property type="protein sequence ID" value="SUO97004.1"/>
    <property type="molecule type" value="Genomic_DNA"/>
</dbReference>
<feature type="coiled-coil region" evidence="6">
    <location>
        <begin position="184"/>
        <end position="211"/>
    </location>
</feature>
<evidence type="ECO:0000256" key="6">
    <source>
        <dbReference type="SAM" id="Coils"/>
    </source>
</evidence>
<dbReference type="RefSeq" id="WP_072576737.1">
    <property type="nucleotide sequence ID" value="NZ_LWHB01000094.1"/>
</dbReference>
<feature type="chain" id="PRO_5016607644" evidence="7">
    <location>
        <begin position="20"/>
        <end position="709"/>
    </location>
</feature>
<keyword evidence="4 5" id="KW-0720">Serine protease</keyword>
<dbReference type="CDD" id="cd06782">
    <property type="entry name" value="cpPDZ_CPP-like"/>
    <property type="match status" value="1"/>
</dbReference>
<evidence type="ECO:0000256" key="4">
    <source>
        <dbReference type="ARBA" id="ARBA00022825"/>
    </source>
</evidence>
<keyword evidence="7" id="KW-0732">Signal</keyword>
<dbReference type="InterPro" id="IPR029045">
    <property type="entry name" value="ClpP/crotonase-like_dom_sf"/>
</dbReference>
<dbReference type="InterPro" id="IPR036034">
    <property type="entry name" value="PDZ_sf"/>
</dbReference>
<keyword evidence="10" id="KW-1185">Reference proteome</keyword>
<sequence length="709" mass="80826">MLKKWAFILGLAAIDIVHAETKTIANDFSKPAPMVVTDVQKRAFMLGMNLLSNHHYRKLSLQDVSAPAFDDYLQALDYGHIYFLQSDIDEFAPLRKDLPKAVRRGDLTTAVNVFERYRQRATDLNNWSLERLKKPFDLKKQDSVNIPDYRNRKQQLPWHKSLSEVYQYQEKRLKDALIRLRLSGKDEKQAVEKLTKRYQNLQKRLNQMTIEDVFDVYMNAISGNYDPHSNYLSPRNIEDFDIGMTLSLEGIGATLMSEDDKITINELIPGGPAYKSGKLHLKDRIIGVGQGKEGEIQDVVGMRLDKAVRLIRGKKGTFVRLLIEPSNPSEPEQEVLIERDKINLEEQAARGKIETVTENGITKKIGVIQLPSFYMDFEGAKKHQKDFRSTSRDMAKLIKEMKAKKVDGIIIDLRGDGGGSLYEAIQTVGLFIDQGPVVTVSSEDGSMNVERDTNKGALWEGPLAVMIDHQSASASEIFAAAIQDYRRGIIIGSTSFGKGTVQTVIDLNRFVSKNSPALGEMKLTISMFHRITGSSNQLQGVVPDVVLPSSSHIDDVGERSMPHALPWRKVPSADFKSYQLVNAEIVKSLQEQHLQRMKTRPALVRYGQYMDRVKRENNKTDWSLNLDERRQQYRQWKSYTEDYKAAQEKDIPALHSDEKRREDIKKRNAVIDNEEDKEIFVPDVGLYEGLNIFFNYIEKLTKTEHKNAA</sequence>
<dbReference type="InterPro" id="IPR040573">
    <property type="entry name" value="TSP_N"/>
</dbReference>
<dbReference type="GO" id="GO:0007165">
    <property type="term" value="P:signal transduction"/>
    <property type="evidence" value="ECO:0007669"/>
    <property type="project" value="TreeGrafter"/>
</dbReference>
<dbReference type="OrthoDB" id="9812068at2"/>
<dbReference type="GO" id="GO:0006508">
    <property type="term" value="P:proteolysis"/>
    <property type="evidence" value="ECO:0007669"/>
    <property type="project" value="UniProtKB-KW"/>
</dbReference>
<dbReference type="SMART" id="SM00245">
    <property type="entry name" value="TSPc"/>
    <property type="match status" value="1"/>
</dbReference>
<proteinExistence type="inferred from homology"/>
<gene>
    <name evidence="9" type="primary">prc</name>
    <name evidence="9" type="ORF">NCTC13337_02121</name>
</gene>
<dbReference type="SMART" id="SM00228">
    <property type="entry name" value="PDZ"/>
    <property type="match status" value="1"/>
</dbReference>
<keyword evidence="6" id="KW-0175">Coiled coil</keyword>
<keyword evidence="2 5" id="KW-0645">Protease</keyword>
<keyword evidence="3 5" id="KW-0378">Hydrolase</keyword>
<dbReference type="InterPro" id="IPR001478">
    <property type="entry name" value="PDZ"/>
</dbReference>
<dbReference type="GO" id="GO:0004252">
    <property type="term" value="F:serine-type endopeptidase activity"/>
    <property type="evidence" value="ECO:0007669"/>
    <property type="project" value="UniProtKB-EC"/>
</dbReference>
<dbReference type="PROSITE" id="PS50106">
    <property type="entry name" value="PDZ"/>
    <property type="match status" value="1"/>
</dbReference>
<protein>
    <submittedName>
        <fullName evidence="9">Tail-specific protease</fullName>
        <ecNumber evidence="9">3.4.21.102</ecNumber>
    </submittedName>
</protein>
<dbReference type="PANTHER" id="PTHR32060:SF22">
    <property type="entry name" value="CARBOXYL-TERMINAL-PROCESSING PEPTIDASE 3, CHLOROPLASTIC"/>
    <property type="match status" value="1"/>
</dbReference>
<feature type="domain" description="PDZ" evidence="8">
    <location>
        <begin position="241"/>
        <end position="326"/>
    </location>
</feature>
<dbReference type="InterPro" id="IPR020992">
    <property type="entry name" value="Tail_Prtase_C"/>
</dbReference>
<dbReference type="Pfam" id="PF11818">
    <property type="entry name" value="DUF3340"/>
    <property type="match status" value="1"/>
</dbReference>
<dbReference type="Gene3D" id="3.90.226.10">
    <property type="entry name" value="2-enoyl-CoA Hydratase, Chain A, domain 1"/>
    <property type="match status" value="1"/>
</dbReference>
<comment type="similarity">
    <text evidence="1 5">Belongs to the peptidase S41A family.</text>
</comment>
<dbReference type="SUPFAM" id="SSF52096">
    <property type="entry name" value="ClpP/crotonase"/>
    <property type="match status" value="1"/>
</dbReference>
<dbReference type="Pfam" id="PF00595">
    <property type="entry name" value="PDZ"/>
    <property type="match status" value="1"/>
</dbReference>
<dbReference type="Pfam" id="PF03572">
    <property type="entry name" value="Peptidase_S41"/>
    <property type="match status" value="1"/>
</dbReference>
<dbReference type="SUPFAM" id="SSF50156">
    <property type="entry name" value="PDZ domain-like"/>
    <property type="match status" value="1"/>
</dbReference>
<evidence type="ECO:0000313" key="9">
    <source>
        <dbReference type="EMBL" id="SUO97004.1"/>
    </source>
</evidence>
<reference evidence="9 10" key="1">
    <citation type="submission" date="2018-06" db="EMBL/GenBank/DDBJ databases">
        <authorList>
            <consortium name="Pathogen Informatics"/>
            <person name="Doyle S."/>
        </authorList>
    </citation>
    <scope>NUCLEOTIDE SEQUENCE [LARGE SCALE GENOMIC DNA]</scope>
    <source>
        <strain evidence="9 10">NCTC13337</strain>
    </source>
</reference>
<dbReference type="EC" id="3.4.21.102" evidence="9"/>
<evidence type="ECO:0000313" key="10">
    <source>
        <dbReference type="Proteomes" id="UP000254601"/>
    </source>
</evidence>
<accession>A0A380MXS4</accession>
<feature type="signal peptide" evidence="7">
    <location>
        <begin position="1"/>
        <end position="19"/>
    </location>
</feature>